<dbReference type="EC" id="3.6.5.2" evidence="5"/>
<comment type="similarity">
    <text evidence="4">Belongs to the small GTPase superfamily. Rab family.</text>
</comment>
<accession>A0A835NKS4</accession>
<dbReference type="InterPro" id="IPR036036">
    <property type="entry name" value="SOCS_box-like_dom_sf"/>
</dbReference>
<dbReference type="PROSITE" id="PS50225">
    <property type="entry name" value="SOCS"/>
    <property type="match status" value="1"/>
</dbReference>
<dbReference type="GO" id="GO:0035556">
    <property type="term" value="P:intracellular signal transduction"/>
    <property type="evidence" value="ECO:0007669"/>
    <property type="project" value="InterPro"/>
</dbReference>
<feature type="compositionally biased region" description="Polar residues" evidence="13">
    <location>
        <begin position="406"/>
        <end position="417"/>
    </location>
</feature>
<dbReference type="SMART" id="SM00174">
    <property type="entry name" value="RHO"/>
    <property type="match status" value="1"/>
</dbReference>
<comment type="catalytic activity">
    <reaction evidence="12">
        <text>GTP + H2O = GDP + phosphate + H(+)</text>
        <dbReference type="Rhea" id="RHEA:19669"/>
        <dbReference type="ChEBI" id="CHEBI:15377"/>
        <dbReference type="ChEBI" id="CHEBI:15378"/>
        <dbReference type="ChEBI" id="CHEBI:37565"/>
        <dbReference type="ChEBI" id="CHEBI:43474"/>
        <dbReference type="ChEBI" id="CHEBI:58189"/>
        <dbReference type="EC" id="3.6.5.2"/>
    </reaction>
    <physiologicalReaction direction="left-to-right" evidence="12">
        <dbReference type="Rhea" id="RHEA:19670"/>
    </physiologicalReaction>
</comment>
<dbReference type="GO" id="GO:0005525">
    <property type="term" value="F:GTP binding"/>
    <property type="evidence" value="ECO:0007669"/>
    <property type="project" value="UniProtKB-KW"/>
</dbReference>
<organism evidence="15">
    <name type="scientific">Lamprotornis superbus</name>
    <dbReference type="NCBI Taxonomy" id="245042"/>
    <lineage>
        <taxon>Eukaryota</taxon>
        <taxon>Metazoa</taxon>
        <taxon>Chordata</taxon>
        <taxon>Craniata</taxon>
        <taxon>Vertebrata</taxon>
        <taxon>Euteleostomi</taxon>
        <taxon>Archelosauria</taxon>
        <taxon>Archosauria</taxon>
        <taxon>Dinosauria</taxon>
        <taxon>Saurischia</taxon>
        <taxon>Theropoda</taxon>
        <taxon>Coelurosauria</taxon>
        <taxon>Aves</taxon>
        <taxon>Neognathae</taxon>
        <taxon>Neoaves</taxon>
        <taxon>Telluraves</taxon>
        <taxon>Australaves</taxon>
        <taxon>Passeriformes</taxon>
        <taxon>Sturnidae</taxon>
        <taxon>Lamprotornis</taxon>
    </lineage>
</organism>
<dbReference type="AlphaFoldDB" id="A0A835NKS4"/>
<evidence type="ECO:0000256" key="7">
    <source>
        <dbReference type="ARBA" id="ARBA00022741"/>
    </source>
</evidence>
<dbReference type="SMART" id="SM00969">
    <property type="entry name" value="SOCS_box"/>
    <property type="match status" value="1"/>
</dbReference>
<dbReference type="GO" id="GO:0016567">
    <property type="term" value="P:protein ubiquitination"/>
    <property type="evidence" value="ECO:0007669"/>
    <property type="project" value="UniProtKB-UniPathway"/>
</dbReference>
<evidence type="ECO:0000256" key="8">
    <source>
        <dbReference type="ARBA" id="ARBA00022842"/>
    </source>
</evidence>
<comment type="cofactor">
    <cofactor evidence="1">
        <name>Mg(2+)</name>
        <dbReference type="ChEBI" id="CHEBI:18420"/>
    </cofactor>
</comment>
<comment type="pathway">
    <text evidence="3">Protein modification; protein ubiquitination.</text>
</comment>
<feature type="region of interest" description="Disordered" evidence="13">
    <location>
        <begin position="380"/>
        <end position="417"/>
    </location>
</feature>
<keyword evidence="7" id="KW-0547">Nucleotide-binding</keyword>
<evidence type="ECO:0000313" key="17">
    <source>
        <dbReference type="Proteomes" id="UP000618051"/>
    </source>
</evidence>
<evidence type="ECO:0000256" key="4">
    <source>
        <dbReference type="ARBA" id="ARBA00006270"/>
    </source>
</evidence>
<evidence type="ECO:0000313" key="16">
    <source>
        <dbReference type="EMBL" id="KAI1233938.1"/>
    </source>
</evidence>
<protein>
    <recommendedName>
        <fullName evidence="5">small monomeric GTPase</fullName>
        <ecNumber evidence="5">3.6.5.2</ecNumber>
    </recommendedName>
</protein>
<comment type="subcellular location">
    <subcellularLocation>
        <location evidence="2">Membrane</location>
        <topology evidence="2">Lipid-anchor</topology>
    </subcellularLocation>
</comment>
<dbReference type="InterPro" id="IPR001496">
    <property type="entry name" value="SOCS_box"/>
</dbReference>
<keyword evidence="10" id="KW-0564">Palmitate</keyword>
<evidence type="ECO:0000313" key="15">
    <source>
        <dbReference type="EMBL" id="KAG0117643.1"/>
    </source>
</evidence>
<dbReference type="EMBL" id="JADDUC010000133">
    <property type="protein sequence ID" value="KAG0117643.1"/>
    <property type="molecule type" value="Genomic_DNA"/>
</dbReference>
<dbReference type="InterPro" id="IPR001806">
    <property type="entry name" value="Small_GTPase"/>
</dbReference>
<evidence type="ECO:0000256" key="6">
    <source>
        <dbReference type="ARBA" id="ARBA00022723"/>
    </source>
</evidence>
<comment type="caution">
    <text evidence="15">The sequence shown here is derived from an EMBL/GenBank/DDBJ whole genome shotgun (WGS) entry which is preliminary data.</text>
</comment>
<evidence type="ECO:0000256" key="12">
    <source>
        <dbReference type="ARBA" id="ARBA00047660"/>
    </source>
</evidence>
<dbReference type="PROSITE" id="PS51419">
    <property type="entry name" value="RAB"/>
    <property type="match status" value="1"/>
</dbReference>
<evidence type="ECO:0000256" key="10">
    <source>
        <dbReference type="ARBA" id="ARBA00023139"/>
    </source>
</evidence>
<dbReference type="SMART" id="SM00173">
    <property type="entry name" value="RAS"/>
    <property type="match status" value="1"/>
</dbReference>
<dbReference type="PROSITE" id="PS51421">
    <property type="entry name" value="RAS"/>
    <property type="match status" value="1"/>
</dbReference>
<dbReference type="UniPathway" id="UPA00143"/>
<evidence type="ECO:0000256" key="1">
    <source>
        <dbReference type="ARBA" id="ARBA00001946"/>
    </source>
</evidence>
<reference evidence="16 17" key="2">
    <citation type="journal article" date="2021" name="J. Hered.">
        <title>Feather Gene Expression Elucidates the Developmental Basis of Plumage Iridescence in African Starlings.</title>
        <authorList>
            <person name="Rubenstein D.R."/>
            <person name="Corvelo A."/>
            <person name="MacManes M.D."/>
            <person name="Maia R."/>
            <person name="Narzisi G."/>
            <person name="Rousaki A."/>
            <person name="Vandenabeele P."/>
            <person name="Shawkey M.D."/>
            <person name="Solomon J."/>
        </authorList>
    </citation>
    <scope>NUCLEOTIDE SEQUENCE [LARGE SCALE GENOMIC DNA]</scope>
    <source>
        <strain evidence="16">SS15</strain>
    </source>
</reference>
<dbReference type="InterPro" id="IPR050305">
    <property type="entry name" value="Small_GTPase_Rab"/>
</dbReference>
<keyword evidence="8" id="KW-0460">Magnesium</keyword>
<dbReference type="OrthoDB" id="6339763at2759"/>
<dbReference type="Pfam" id="PF07525">
    <property type="entry name" value="SOCS_box"/>
    <property type="match status" value="1"/>
</dbReference>
<dbReference type="EMBL" id="JADDUC020000017">
    <property type="protein sequence ID" value="KAI1233938.1"/>
    <property type="molecule type" value="Genomic_DNA"/>
</dbReference>
<evidence type="ECO:0000256" key="5">
    <source>
        <dbReference type="ARBA" id="ARBA00011984"/>
    </source>
</evidence>
<dbReference type="GO" id="GO:0016020">
    <property type="term" value="C:membrane"/>
    <property type="evidence" value="ECO:0007669"/>
    <property type="project" value="UniProtKB-SubCell"/>
</dbReference>
<name>A0A835NKS4_9PASS</name>
<evidence type="ECO:0000256" key="2">
    <source>
        <dbReference type="ARBA" id="ARBA00004635"/>
    </source>
</evidence>
<evidence type="ECO:0000256" key="3">
    <source>
        <dbReference type="ARBA" id="ARBA00004906"/>
    </source>
</evidence>
<keyword evidence="11" id="KW-0636">Prenylation</keyword>
<evidence type="ECO:0000256" key="13">
    <source>
        <dbReference type="SAM" id="MobiDB-lite"/>
    </source>
</evidence>
<dbReference type="Gene3D" id="3.40.50.300">
    <property type="entry name" value="P-loop containing nucleotide triphosphate hydrolases"/>
    <property type="match status" value="2"/>
</dbReference>
<dbReference type="SMART" id="SM00175">
    <property type="entry name" value="RAB"/>
    <property type="match status" value="1"/>
</dbReference>
<dbReference type="SMART" id="SM00253">
    <property type="entry name" value="SOCS"/>
    <property type="match status" value="1"/>
</dbReference>
<reference evidence="16" key="3">
    <citation type="submission" date="2022-01" db="EMBL/GenBank/DDBJ databases">
        <authorList>
            <person name="Rubenstein D.R."/>
        </authorList>
    </citation>
    <scope>NUCLEOTIDE SEQUENCE</scope>
    <source>
        <strain evidence="16">SS15</strain>
        <tissue evidence="16">Liver</tissue>
    </source>
</reference>
<evidence type="ECO:0000256" key="11">
    <source>
        <dbReference type="ARBA" id="ARBA00023289"/>
    </source>
</evidence>
<dbReference type="PANTHER" id="PTHR47980">
    <property type="entry name" value="LD44762P"/>
    <property type="match status" value="1"/>
</dbReference>
<keyword evidence="10" id="KW-0449">Lipoprotein</keyword>
<sequence length="417" mass="46823">MRGRMGTQGSPVKSYDYLLKFLLVGDSDVGKGEILESLQDGASESPYAYSNGIDYKTTTILLDGRRVKLELWDTSGQGRFCTIFRSYSRGAQSVPKIGVAPTCVFEADLKLEQLNWNKSIKILNSTKILWSSGKMVFNNAFSQYCCCSFSNMARSLQDKIYLIWKTLKKIPLLLDTGSLRLYVSLLSVPVSWEIPSLWETFTCAVDIRSTSPGVLRSPCVLFIHGILLVYDITNRWSFDGIDRWIKEIDEHAPGVPRILVGNRLHLAFKRQVPTEQARAYAEKNCMTFFEVSPLCNFNVIESFTELSRIVLMRHGMEKIWRPNRVFSLQDLCCRAIVSCTPVHLIDKLPLPVTIKSHLKSFSMANGMNAVMMHGRSYSLASSGGGSSSKGNSLKRSKSIRPPQSPPQNCSRNNCKIS</sequence>
<dbReference type="Proteomes" id="UP000618051">
    <property type="component" value="Unassembled WGS sequence"/>
</dbReference>
<feature type="domain" description="SOCS box" evidence="14">
    <location>
        <begin position="311"/>
        <end position="364"/>
    </location>
</feature>
<keyword evidence="6" id="KW-0479">Metal-binding</keyword>
<dbReference type="GO" id="GO:0003925">
    <property type="term" value="F:G protein activity"/>
    <property type="evidence" value="ECO:0007669"/>
    <property type="project" value="UniProtKB-EC"/>
</dbReference>
<dbReference type="SUPFAM" id="SSF52540">
    <property type="entry name" value="P-loop containing nucleoside triphosphate hydrolases"/>
    <property type="match status" value="2"/>
</dbReference>
<keyword evidence="9" id="KW-0342">GTP-binding</keyword>
<evidence type="ECO:0000256" key="9">
    <source>
        <dbReference type="ARBA" id="ARBA00023134"/>
    </source>
</evidence>
<proteinExistence type="inferred from homology"/>
<keyword evidence="17" id="KW-1185">Reference proteome</keyword>
<dbReference type="PRINTS" id="PR00449">
    <property type="entry name" value="RASTRNSFRMNG"/>
</dbReference>
<dbReference type="Pfam" id="PF00071">
    <property type="entry name" value="Ras"/>
    <property type="match status" value="2"/>
</dbReference>
<dbReference type="InterPro" id="IPR027417">
    <property type="entry name" value="P-loop_NTPase"/>
</dbReference>
<dbReference type="GO" id="GO:0046872">
    <property type="term" value="F:metal ion binding"/>
    <property type="evidence" value="ECO:0007669"/>
    <property type="project" value="UniProtKB-KW"/>
</dbReference>
<dbReference type="FunFam" id="3.40.50.300:FF:001447">
    <property type="entry name" value="Ras-related protein Rab-1B"/>
    <property type="match status" value="1"/>
</dbReference>
<evidence type="ECO:0000259" key="14">
    <source>
        <dbReference type="PROSITE" id="PS50225"/>
    </source>
</evidence>
<dbReference type="SUPFAM" id="SSF158235">
    <property type="entry name" value="SOCS box-like"/>
    <property type="match status" value="1"/>
</dbReference>
<dbReference type="CDD" id="cd03742">
    <property type="entry name" value="SOCS_Rab40"/>
    <property type="match status" value="1"/>
</dbReference>
<gene>
    <name evidence="16" type="ORF">IHE44_0004392</name>
    <name evidence="15" type="ORF">IHE44_002393</name>
</gene>
<reference evidence="15" key="1">
    <citation type="submission" date="2020-10" db="EMBL/GenBank/DDBJ databases">
        <title>Feather gene expression reveals the developmental basis of iridescence in African starlings.</title>
        <authorList>
            <person name="Rubenstein D.R."/>
        </authorList>
    </citation>
    <scope>NUCLEOTIDE SEQUENCE</scope>
    <source>
        <strain evidence="15">SS15</strain>
        <tissue evidence="15">Liver</tissue>
    </source>
</reference>